<evidence type="ECO:0000313" key="3">
    <source>
        <dbReference type="Proteomes" id="UP001596513"/>
    </source>
</evidence>
<dbReference type="Proteomes" id="UP001596513">
    <property type="component" value="Unassembled WGS sequence"/>
</dbReference>
<name>A0ABW2U3L7_9BACT</name>
<dbReference type="RefSeq" id="WP_380206163.1">
    <property type="nucleotide sequence ID" value="NZ_JBHTEK010000001.1"/>
</dbReference>
<reference evidence="3" key="1">
    <citation type="journal article" date="2019" name="Int. J. Syst. Evol. Microbiol.">
        <title>The Global Catalogue of Microorganisms (GCM) 10K type strain sequencing project: providing services to taxonomists for standard genome sequencing and annotation.</title>
        <authorList>
            <consortium name="The Broad Institute Genomics Platform"/>
            <consortium name="The Broad Institute Genome Sequencing Center for Infectious Disease"/>
            <person name="Wu L."/>
            <person name="Ma J."/>
        </authorList>
    </citation>
    <scope>NUCLEOTIDE SEQUENCE [LARGE SCALE GENOMIC DNA]</scope>
    <source>
        <strain evidence="3">JCM 19635</strain>
    </source>
</reference>
<accession>A0ABW2U3L7</accession>
<comment type="caution">
    <text evidence="2">The sequence shown here is derived from an EMBL/GenBank/DDBJ whole genome shotgun (WGS) entry which is preliminary data.</text>
</comment>
<evidence type="ECO:0008006" key="4">
    <source>
        <dbReference type="Google" id="ProtNLM"/>
    </source>
</evidence>
<evidence type="ECO:0000256" key="1">
    <source>
        <dbReference type="SAM" id="MobiDB-lite"/>
    </source>
</evidence>
<protein>
    <recommendedName>
        <fullName evidence="4">NYN domain-containing protein</fullName>
    </recommendedName>
</protein>
<sequence length="80" mass="9135">MSHKVIPSPYAAVFIDFENIYYFLKSHFHDPPELNDYVLDIVGTLREQLSKKASIRSFATRTPTSSGWPPPHRAPCTSWA</sequence>
<keyword evidence="3" id="KW-1185">Reference proteome</keyword>
<feature type="compositionally biased region" description="Polar residues" evidence="1">
    <location>
        <begin position="57"/>
        <end position="67"/>
    </location>
</feature>
<proteinExistence type="predicted"/>
<evidence type="ECO:0000313" key="2">
    <source>
        <dbReference type="EMBL" id="MFC7668063.1"/>
    </source>
</evidence>
<organism evidence="2 3">
    <name type="scientific">Hymenobacter humi</name>
    <dbReference type="NCBI Taxonomy" id="1411620"/>
    <lineage>
        <taxon>Bacteria</taxon>
        <taxon>Pseudomonadati</taxon>
        <taxon>Bacteroidota</taxon>
        <taxon>Cytophagia</taxon>
        <taxon>Cytophagales</taxon>
        <taxon>Hymenobacteraceae</taxon>
        <taxon>Hymenobacter</taxon>
    </lineage>
</organism>
<feature type="region of interest" description="Disordered" evidence="1">
    <location>
        <begin position="57"/>
        <end position="80"/>
    </location>
</feature>
<gene>
    <name evidence="2" type="ORF">ACFQT0_12210</name>
</gene>
<dbReference type="EMBL" id="JBHTEK010000001">
    <property type="protein sequence ID" value="MFC7668063.1"/>
    <property type="molecule type" value="Genomic_DNA"/>
</dbReference>